<accession>A0ABY8QYV6</accession>
<dbReference type="Pfam" id="PF24481">
    <property type="entry name" value="CT398_CC"/>
    <property type="match status" value="1"/>
</dbReference>
<sequence>MDASPADLESEIVVAKASAADQHALLNVQSLDSKLLQLAHKAKSLPEIADLAKLAERRAEFNERLSASERELEAAASALQSSEQEVAAVQSRIDRNQSRLDTGTGSSKDLTALQTDVAHLSERRGDLELIELEHMEAVEAVSETVDALTQERSGIDAESAELETARDKALSEIESERADVETERASAVAGIDPDLVRLYEKLRSTLDGVGAAALRRNACEGCGQQFSPTQLNEIEDRADDDIVRCEECDRILVRL</sequence>
<evidence type="ECO:0000313" key="4">
    <source>
        <dbReference type="EMBL" id="WGW13449.1"/>
    </source>
</evidence>
<dbReference type="Pfam" id="PF02591">
    <property type="entry name" value="Zn_ribbon_9"/>
    <property type="match status" value="1"/>
</dbReference>
<dbReference type="EMBL" id="CP090958">
    <property type="protein sequence ID" value="WGW13449.1"/>
    <property type="molecule type" value="Genomic_DNA"/>
</dbReference>
<evidence type="ECO:0000259" key="3">
    <source>
        <dbReference type="Pfam" id="PF24481"/>
    </source>
</evidence>
<proteinExistence type="predicted"/>
<keyword evidence="1" id="KW-0175">Coiled coil</keyword>
<dbReference type="InterPro" id="IPR052376">
    <property type="entry name" value="Oxidative_Scav/Glycosyltrans"/>
</dbReference>
<reference evidence="4 5" key="1">
    <citation type="submission" date="2023-05" db="EMBL/GenBank/DDBJ databases">
        <title>Lithophilousrod everest ZFBP1038 complete genpme.</title>
        <authorList>
            <person name="Tian M."/>
        </authorList>
    </citation>
    <scope>NUCLEOTIDE SEQUENCE [LARGE SCALE GENOMIC DNA]</scope>
    <source>
        <strain evidence="4 5">ZFBP1038</strain>
    </source>
</reference>
<dbReference type="PANTHER" id="PTHR39082:SF1">
    <property type="entry name" value="SCAVENGER RECEPTOR CLASS A MEMBER 3"/>
    <property type="match status" value="1"/>
</dbReference>
<evidence type="ECO:0000256" key="1">
    <source>
        <dbReference type="SAM" id="Coils"/>
    </source>
</evidence>
<evidence type="ECO:0000259" key="2">
    <source>
        <dbReference type="Pfam" id="PF02591"/>
    </source>
</evidence>
<evidence type="ECO:0000313" key="5">
    <source>
        <dbReference type="Proteomes" id="UP001209083"/>
    </source>
</evidence>
<protein>
    <submittedName>
        <fullName evidence="4">C4-type zinc ribbon domain-containing protein</fullName>
    </submittedName>
</protein>
<dbReference type="InterPro" id="IPR056003">
    <property type="entry name" value="CT398_CC_hairpin"/>
</dbReference>
<dbReference type="RefSeq" id="WP_349640272.1">
    <property type="nucleotide sequence ID" value="NZ_CP090958.1"/>
</dbReference>
<dbReference type="Proteomes" id="UP001209083">
    <property type="component" value="Chromosome"/>
</dbReference>
<feature type="coiled-coil region" evidence="1">
    <location>
        <begin position="51"/>
        <end position="99"/>
    </location>
</feature>
<keyword evidence="5" id="KW-1185">Reference proteome</keyword>
<feature type="domain" description="CT398-like coiled coil hairpin" evidence="3">
    <location>
        <begin position="28"/>
        <end position="204"/>
    </location>
</feature>
<dbReference type="PANTHER" id="PTHR39082">
    <property type="entry name" value="PHOSPHOLIPASE C-BETA-2-RELATED"/>
    <property type="match status" value="1"/>
</dbReference>
<dbReference type="InterPro" id="IPR003743">
    <property type="entry name" value="Zf-RING_7"/>
</dbReference>
<gene>
    <name evidence="4" type="ORF">LWF01_06750</name>
</gene>
<organism evidence="4 5">
    <name type="scientific">Saxibacter everestensis</name>
    <dbReference type="NCBI Taxonomy" id="2909229"/>
    <lineage>
        <taxon>Bacteria</taxon>
        <taxon>Bacillati</taxon>
        <taxon>Actinomycetota</taxon>
        <taxon>Actinomycetes</taxon>
        <taxon>Micrococcales</taxon>
        <taxon>Brevibacteriaceae</taxon>
        <taxon>Saxibacter</taxon>
    </lineage>
</organism>
<feature type="domain" description="C4-type zinc ribbon" evidence="2">
    <location>
        <begin position="218"/>
        <end position="252"/>
    </location>
</feature>
<name>A0ABY8QYV6_9MICO</name>
<dbReference type="Gene3D" id="1.10.287.1490">
    <property type="match status" value="1"/>
</dbReference>